<dbReference type="InterPro" id="IPR016833">
    <property type="entry name" value="Put_Na-Bile_cotransptr"/>
</dbReference>
<dbReference type="PIRSF" id="PIRSF026166">
    <property type="entry name" value="UCP026166"/>
    <property type="match status" value="1"/>
</dbReference>
<comment type="caution">
    <text evidence="2">The sequence shown here is derived from an EMBL/GenBank/DDBJ whole genome shotgun (WGS) entry which is preliminary data.</text>
</comment>
<keyword evidence="1" id="KW-1133">Transmembrane helix</keyword>
<accession>A0ABW1J228</accession>
<dbReference type="InterPro" id="IPR038770">
    <property type="entry name" value="Na+/solute_symporter_sf"/>
</dbReference>
<feature type="transmembrane region" description="Helical" evidence="1">
    <location>
        <begin position="228"/>
        <end position="248"/>
    </location>
</feature>
<sequence>MRHLRPDPYLLLLLVTVGVASLLPARGAAATIAGHAVTVAIGLLFFLYGARLAPRAALAGLRHWRLHGTVLAATFVLFPLLGLAAQLLSPSILSPSLAIGVLFLCCLPSTVQSSIAFTSVARGNVAAAVCAASFSNLVGVVGTPLLAGLLLAAHGGFSGRAVIDIGLQLLAPFLLGQLLRPWIGGWTERHRRLLGAVDRGSILLIVYVAFSASMTAGIWSRLTLPDLAVLLAVDAALLAVVLLATVVVPRALGLDHADRATIMFCGSTKSLAAGLPMAGVLFAGQPVGLVVLPLMLFHQLQLMVCAALAPRMAPRSADAEARPVPVG</sequence>
<feature type="transmembrane region" description="Helical" evidence="1">
    <location>
        <begin position="125"/>
        <end position="151"/>
    </location>
</feature>
<keyword evidence="1" id="KW-0812">Transmembrane</keyword>
<feature type="transmembrane region" description="Helical" evidence="1">
    <location>
        <begin position="37"/>
        <end position="54"/>
    </location>
</feature>
<keyword evidence="1" id="KW-0472">Membrane</keyword>
<proteinExistence type="predicted"/>
<keyword evidence="3" id="KW-1185">Reference proteome</keyword>
<feature type="transmembrane region" description="Helical" evidence="1">
    <location>
        <begin position="66"/>
        <end position="85"/>
    </location>
</feature>
<evidence type="ECO:0000313" key="2">
    <source>
        <dbReference type="EMBL" id="MFC5994742.1"/>
    </source>
</evidence>
<organism evidence="2 3">
    <name type="scientific">Pseudonocardia hispaniensis</name>
    <dbReference type="NCBI Taxonomy" id="904933"/>
    <lineage>
        <taxon>Bacteria</taxon>
        <taxon>Bacillati</taxon>
        <taxon>Actinomycetota</taxon>
        <taxon>Actinomycetes</taxon>
        <taxon>Pseudonocardiales</taxon>
        <taxon>Pseudonocardiaceae</taxon>
        <taxon>Pseudonocardia</taxon>
    </lineage>
</organism>
<dbReference type="EMBL" id="JBHSQW010000025">
    <property type="protein sequence ID" value="MFC5994742.1"/>
    <property type="molecule type" value="Genomic_DNA"/>
</dbReference>
<reference evidence="3" key="1">
    <citation type="journal article" date="2019" name="Int. J. Syst. Evol. Microbiol.">
        <title>The Global Catalogue of Microorganisms (GCM) 10K type strain sequencing project: providing services to taxonomists for standard genome sequencing and annotation.</title>
        <authorList>
            <consortium name="The Broad Institute Genomics Platform"/>
            <consortium name="The Broad Institute Genome Sequencing Center for Infectious Disease"/>
            <person name="Wu L."/>
            <person name="Ma J."/>
        </authorList>
    </citation>
    <scope>NUCLEOTIDE SEQUENCE [LARGE SCALE GENOMIC DNA]</scope>
    <source>
        <strain evidence="3">CCM 8391</strain>
    </source>
</reference>
<protein>
    <submittedName>
        <fullName evidence="2">Bile acid:sodium symporter family protein</fullName>
    </submittedName>
</protein>
<gene>
    <name evidence="2" type="ORF">ACFQE5_11025</name>
</gene>
<dbReference type="Pfam" id="PF13593">
    <property type="entry name" value="SBF_like"/>
    <property type="match status" value="1"/>
</dbReference>
<evidence type="ECO:0000313" key="3">
    <source>
        <dbReference type="Proteomes" id="UP001596302"/>
    </source>
</evidence>
<feature type="transmembrane region" description="Helical" evidence="1">
    <location>
        <begin position="260"/>
        <end position="283"/>
    </location>
</feature>
<feature type="transmembrane region" description="Helical" evidence="1">
    <location>
        <begin position="200"/>
        <end position="222"/>
    </location>
</feature>
<dbReference type="PANTHER" id="PTHR18640">
    <property type="entry name" value="SOLUTE CARRIER FAMILY 10 MEMBER 7"/>
    <property type="match status" value="1"/>
</dbReference>
<dbReference type="Proteomes" id="UP001596302">
    <property type="component" value="Unassembled WGS sequence"/>
</dbReference>
<feature type="transmembrane region" description="Helical" evidence="1">
    <location>
        <begin position="157"/>
        <end position="179"/>
    </location>
</feature>
<feature type="transmembrane region" description="Helical" evidence="1">
    <location>
        <begin position="97"/>
        <end position="118"/>
    </location>
</feature>
<dbReference type="RefSeq" id="WP_379585059.1">
    <property type="nucleotide sequence ID" value="NZ_JBHSQW010000025.1"/>
</dbReference>
<name>A0ABW1J228_9PSEU</name>
<dbReference type="Gene3D" id="1.20.1530.20">
    <property type="match status" value="1"/>
</dbReference>
<evidence type="ECO:0000256" key="1">
    <source>
        <dbReference type="SAM" id="Phobius"/>
    </source>
</evidence>
<dbReference type="PANTHER" id="PTHR18640:SF5">
    <property type="entry name" value="SODIUM_BILE ACID COTRANSPORTER 7"/>
    <property type="match status" value="1"/>
</dbReference>